<sequence>MKVIKYNLFITLFLFICIHVCAQVEQNPLYLKNYAPSPEAYSMMQYEEIPVSLYTGIPDISVPLYNIRSNDWTLPIALSYHASGIKISQEASWVGLGWNLQAGGMISRSIRGKDDLNQFLTDTNPVPDADNIPNNFLSFHAINGNILIPEMNKDVEPDVFFYNFAGYSGKFYSKKGANIKGHGENLFELSDPEAHLLIRLKNSKNNPIFEIIAPGNIKYTFKAIEITKRHALGFFDRSVDLECPHFTSQHYIPDTFDFNPEYTITSWYLTHIQYPTGDEIFFDYHRALNTYLSPMHRSDVTNHVVDVKDLKNPYYPIEDINHFTIENEPKKQSTISFEYIYEQPRLTGIRWTEGELEFVPAEKNREDIRTLPHAETEGAKMLGQINLYTKDRKKKLKSFLFHYSYFLSMDDNGNLQKIPNYNTSRLKLDSISIKGTDSNKTQKYKMGYNDSEPLPIKNCYAYDYWGYYNESNMTIPFVPYVSSSDYRSMSLSIDESTKKYTLARDGKIVMEKGKKINGYGEDKEPSSKALIGTLTSLTTPLEGKTEFKYEGNRVIDSTQIEWKIQDSLSIDIYALKEYDNTSLTTTFSMPYDGCIDINWVYDGNIDCIEKEKNTTLINIPGITSIVGIPQDTYNSGSPIHGQYHLKQRTACPKGTHTITLKTSDRAKLSVIIKRYKAKLGYYEPLVGGIRIAEIKSPLTTRKYYYTNDKGECSGRLNRKPVFNRMVNRNYFATYSNGIPIANMLYIEFNSAAIQPLENPYNSYFMGYEQVNIIQQTKDDKTIIEKNYFHNEKEDHNEFYIDYPGRNMPLNGKLIKRRIYSGDNLLSQNIKKYKAIKVSDIKGLKYYPNDLSHNYHIENYCTQLIEETDTIYTKLSNTFVVHPVKKTYAYNSNYLLSRMIIRENDCIKSHFIRYATDFINPYLDGYFEKYNLITTPIEEDFFTNGILSKKLWHIHYKDSLVKPWKEYIFYNRPGVIIPSFNGNTSIYTGKPDITYNSYNKRGRNTSLHTRMGQSVVLVWGYKHQHIIAQISNATIAEVENKGIDIEALADKEEPTETDWDLLHSLREALPQGRIIITRYEPLIGIISQTDPTGVTVRYTYDEFGRLSETIETGKRENVIQKNEYKYATEK</sequence>
<gene>
    <name evidence="1" type="ORF">HMPREF1068_02845</name>
</gene>
<accession>I8XD73</accession>
<dbReference type="PATRIC" id="fig|997884.3.peg.2923"/>
<dbReference type="RefSeq" id="WP_007485954.1">
    <property type="nucleotide sequence ID" value="NZ_JH724314.1"/>
</dbReference>
<evidence type="ECO:0000313" key="2">
    <source>
        <dbReference type="Proteomes" id="UP000003089"/>
    </source>
</evidence>
<dbReference type="HOGENOM" id="CLU_006833_0_0_10"/>
<dbReference type="Pfam" id="PF05593">
    <property type="entry name" value="RHS_repeat"/>
    <property type="match status" value="1"/>
</dbReference>
<dbReference type="InterPro" id="IPR031325">
    <property type="entry name" value="RHS_repeat"/>
</dbReference>
<evidence type="ECO:0000313" key="1">
    <source>
        <dbReference type="EMBL" id="EIY48815.1"/>
    </source>
</evidence>
<dbReference type="STRING" id="997884.HMPREF1068_02845"/>
<name>I8XD73_9BACE</name>
<dbReference type="Gene3D" id="2.180.10.10">
    <property type="entry name" value="RHS repeat-associated core"/>
    <property type="match status" value="1"/>
</dbReference>
<comment type="caution">
    <text evidence="1">The sequence shown here is derived from an EMBL/GenBank/DDBJ whole genome shotgun (WGS) entry which is preliminary data.</text>
</comment>
<protein>
    <submittedName>
        <fullName evidence="1">YD repeat (Two copies)</fullName>
    </submittedName>
</protein>
<dbReference type="EMBL" id="AGXS01000018">
    <property type="protein sequence ID" value="EIY48815.1"/>
    <property type="molecule type" value="Genomic_DNA"/>
</dbReference>
<organism evidence="1 2">
    <name type="scientific">Bacteroides nordii CL02T12C05</name>
    <dbReference type="NCBI Taxonomy" id="997884"/>
    <lineage>
        <taxon>Bacteria</taxon>
        <taxon>Pseudomonadati</taxon>
        <taxon>Bacteroidota</taxon>
        <taxon>Bacteroidia</taxon>
        <taxon>Bacteroidales</taxon>
        <taxon>Bacteroidaceae</taxon>
        <taxon>Bacteroides</taxon>
    </lineage>
</organism>
<dbReference type="eggNOG" id="COG3209">
    <property type="taxonomic scope" value="Bacteria"/>
</dbReference>
<dbReference type="InterPro" id="IPR006530">
    <property type="entry name" value="YD"/>
</dbReference>
<dbReference type="Proteomes" id="UP000003089">
    <property type="component" value="Unassembled WGS sequence"/>
</dbReference>
<dbReference type="AlphaFoldDB" id="I8XD73"/>
<reference evidence="1 2" key="1">
    <citation type="submission" date="2012-02" db="EMBL/GenBank/DDBJ databases">
        <title>The Genome Sequence of Bacteroides nordii CL02T12C05.</title>
        <authorList>
            <consortium name="The Broad Institute Genome Sequencing Platform"/>
            <person name="Earl A."/>
            <person name="Ward D."/>
            <person name="Feldgarden M."/>
            <person name="Gevers D."/>
            <person name="Zitomersky N.L."/>
            <person name="Coyne M.J."/>
            <person name="Comstock L.E."/>
            <person name="Young S.K."/>
            <person name="Zeng Q."/>
            <person name="Gargeya S."/>
            <person name="Fitzgerald M."/>
            <person name="Haas B."/>
            <person name="Abouelleil A."/>
            <person name="Alvarado L."/>
            <person name="Arachchi H.M."/>
            <person name="Berlin A."/>
            <person name="Chapman S.B."/>
            <person name="Gearin G."/>
            <person name="Goldberg J."/>
            <person name="Griggs A."/>
            <person name="Gujja S."/>
            <person name="Hansen M."/>
            <person name="Heiman D."/>
            <person name="Howarth C."/>
            <person name="Larimer J."/>
            <person name="Lui A."/>
            <person name="MacDonald P.J.P."/>
            <person name="McCowen C."/>
            <person name="Montmayeur A."/>
            <person name="Murphy C."/>
            <person name="Neiman D."/>
            <person name="Pearson M."/>
            <person name="Priest M."/>
            <person name="Roberts A."/>
            <person name="Saif S."/>
            <person name="Shea T."/>
            <person name="Sisk P."/>
            <person name="Stolte C."/>
            <person name="Sykes S."/>
            <person name="Wortman J."/>
            <person name="Nusbaum C."/>
            <person name="Birren B."/>
        </authorList>
    </citation>
    <scope>NUCLEOTIDE SEQUENCE [LARGE SCALE GENOMIC DNA]</scope>
    <source>
        <strain evidence="1 2">CL02T12C05</strain>
    </source>
</reference>
<keyword evidence="2" id="KW-1185">Reference proteome</keyword>
<dbReference type="NCBIfam" id="TIGR01643">
    <property type="entry name" value="YD_repeat_2x"/>
    <property type="match status" value="1"/>
</dbReference>
<proteinExistence type="predicted"/>